<protein>
    <submittedName>
        <fullName evidence="1">Uncharacterized protein</fullName>
    </submittedName>
</protein>
<evidence type="ECO:0000313" key="3">
    <source>
        <dbReference type="Proteomes" id="UP000595847"/>
    </source>
</evidence>
<name>A0A7T5EJ44_9BACL</name>
<evidence type="ECO:0000313" key="1">
    <source>
        <dbReference type="EMBL" id="QQE73490.1"/>
    </source>
</evidence>
<reference evidence="1 3" key="1">
    <citation type="submission" date="2020-12" db="EMBL/GenBank/DDBJ databases">
        <title>strain FJAT-54423T represents a novel species of the genus Brevibacillus.</title>
        <authorList>
            <person name="Tang R."/>
        </authorList>
    </citation>
    <scope>NUCLEOTIDE SEQUENCE [LARGE SCALE GENOMIC DNA]</scope>
    <source>
        <strain evidence="1 3">FJAT-54423</strain>
    </source>
</reference>
<organism evidence="1 3">
    <name type="scientific">Brevibacillus composti</name>
    <dbReference type="NCBI Taxonomy" id="2796470"/>
    <lineage>
        <taxon>Bacteria</taxon>
        <taxon>Bacillati</taxon>
        <taxon>Bacillota</taxon>
        <taxon>Bacilli</taxon>
        <taxon>Bacillales</taxon>
        <taxon>Paenibacillaceae</taxon>
        <taxon>Brevibacillus</taxon>
    </lineage>
</organism>
<sequence>MKVSPIGQKWMMLLGAAVIAMLFYWAGGEEKPAVTIQVTLGKPSSAELAQVKAMDEKRDAYKKLEVKVRLDHVKKAVDRKIHIPELTLLLNEGDRIRVMSGRAFEQNNIGTESFAISEKSVVFDATDWEEEAIRRKLQASYVTVSWTGRDGAARSDRFSIGNLLTVKREE</sequence>
<dbReference type="KEGG" id="bcop:JD108_16560"/>
<reference evidence="2" key="2">
    <citation type="submission" date="2021-04" db="EMBL/GenBank/DDBJ databases">
        <title>Brevibacillus composti FJAT-54423, complete genome.</title>
        <authorList>
            <person name="Tang R."/>
        </authorList>
    </citation>
    <scope>NUCLEOTIDE SEQUENCE</scope>
    <source>
        <strain evidence="2">FJAT-54424</strain>
    </source>
</reference>
<evidence type="ECO:0000313" key="2">
    <source>
        <dbReference type="EMBL" id="QUO40572.1"/>
    </source>
</evidence>
<dbReference type="AlphaFoldDB" id="A0A7T5EJ44"/>
<dbReference type="EMBL" id="CP066308">
    <property type="protein sequence ID" value="QQE73490.1"/>
    <property type="molecule type" value="Genomic_DNA"/>
</dbReference>
<dbReference type="Proteomes" id="UP000677234">
    <property type="component" value="Chromosome"/>
</dbReference>
<keyword evidence="4" id="KW-1185">Reference proteome</keyword>
<dbReference type="RefSeq" id="WP_198827098.1">
    <property type="nucleotide sequence ID" value="NZ_CP066308.1"/>
</dbReference>
<dbReference type="EMBL" id="CP073708">
    <property type="protein sequence ID" value="QUO40572.1"/>
    <property type="molecule type" value="Genomic_DNA"/>
</dbReference>
<gene>
    <name evidence="1" type="ORF">JD108_16560</name>
    <name evidence="2" type="ORF">KDJ56_16505</name>
</gene>
<proteinExistence type="predicted"/>
<evidence type="ECO:0000313" key="4">
    <source>
        <dbReference type="Proteomes" id="UP000677234"/>
    </source>
</evidence>
<accession>A0A7T5EJ44</accession>
<dbReference type="Proteomes" id="UP000595847">
    <property type="component" value="Chromosome"/>
</dbReference>